<dbReference type="PROSITE" id="PS50206">
    <property type="entry name" value="RHODANESE_3"/>
    <property type="match status" value="1"/>
</dbReference>
<feature type="domain" description="Rhodanese" evidence="1">
    <location>
        <begin position="45"/>
        <end position="135"/>
    </location>
</feature>
<sequence>MKTKPKFSLVLQTEAADPKKAYQHFMGKLEFETDVADLLIDLKKGCEQFTIIDVRDPKSYEECHIPGAHSLPTNRINTETTPFLDKQKTLITYCWGPACNGATKAAAKFAELGFRVKELIGGLEYWRKENGEVEGSLRKEAPLYWKM</sequence>
<dbReference type="InterPro" id="IPR050229">
    <property type="entry name" value="GlpE_sulfurtransferase"/>
</dbReference>
<comment type="caution">
    <text evidence="2">The sequence shown here is derived from an EMBL/GenBank/DDBJ whole genome shotgun (WGS) entry which is preliminary data.</text>
</comment>
<dbReference type="Gene3D" id="3.40.250.10">
    <property type="entry name" value="Rhodanese-like domain"/>
    <property type="match status" value="1"/>
</dbReference>
<dbReference type="Proteomes" id="UP001231941">
    <property type="component" value="Unassembled WGS sequence"/>
</dbReference>
<dbReference type="SMART" id="SM00450">
    <property type="entry name" value="RHOD"/>
    <property type="match status" value="1"/>
</dbReference>
<dbReference type="RefSeq" id="WP_305990259.1">
    <property type="nucleotide sequence ID" value="NZ_JAVAMP010000001.1"/>
</dbReference>
<dbReference type="PANTHER" id="PTHR43031">
    <property type="entry name" value="FAD-DEPENDENT OXIDOREDUCTASE"/>
    <property type="match status" value="1"/>
</dbReference>
<dbReference type="InterPro" id="IPR036873">
    <property type="entry name" value="Rhodanese-like_dom_sf"/>
</dbReference>
<proteinExistence type="predicted"/>
<evidence type="ECO:0000259" key="1">
    <source>
        <dbReference type="PROSITE" id="PS50206"/>
    </source>
</evidence>
<reference evidence="2 3" key="1">
    <citation type="submission" date="2023-08" db="EMBL/GenBank/DDBJ databases">
        <authorList>
            <person name="Park J.-S."/>
        </authorList>
    </citation>
    <scope>NUCLEOTIDE SEQUENCE [LARGE SCALE GENOMIC DNA]</scope>
    <source>
        <strain evidence="2 3">2205SS18-9</strain>
    </source>
</reference>
<protein>
    <submittedName>
        <fullName evidence="2">Rhodanese-like domain-containing protein</fullName>
    </submittedName>
</protein>
<keyword evidence="3" id="KW-1185">Reference proteome</keyword>
<dbReference type="EMBL" id="JAVAMP010000001">
    <property type="protein sequence ID" value="MDP5272961.1"/>
    <property type="molecule type" value="Genomic_DNA"/>
</dbReference>
<evidence type="ECO:0000313" key="2">
    <source>
        <dbReference type="EMBL" id="MDP5272961.1"/>
    </source>
</evidence>
<organism evidence="2 3">
    <name type="scientific">Chengkuizengella axinellae</name>
    <dbReference type="NCBI Taxonomy" id="3064388"/>
    <lineage>
        <taxon>Bacteria</taxon>
        <taxon>Bacillati</taxon>
        <taxon>Bacillota</taxon>
        <taxon>Bacilli</taxon>
        <taxon>Bacillales</taxon>
        <taxon>Paenibacillaceae</taxon>
        <taxon>Chengkuizengella</taxon>
    </lineage>
</organism>
<dbReference type="PANTHER" id="PTHR43031:SF1">
    <property type="entry name" value="PYRIDINE NUCLEOTIDE-DISULPHIDE OXIDOREDUCTASE"/>
    <property type="match status" value="1"/>
</dbReference>
<gene>
    <name evidence="2" type="ORF">Q5Y73_02480</name>
</gene>
<name>A0ABT9IUF2_9BACL</name>
<dbReference type="Pfam" id="PF00581">
    <property type="entry name" value="Rhodanese"/>
    <property type="match status" value="1"/>
</dbReference>
<evidence type="ECO:0000313" key="3">
    <source>
        <dbReference type="Proteomes" id="UP001231941"/>
    </source>
</evidence>
<dbReference type="InterPro" id="IPR001763">
    <property type="entry name" value="Rhodanese-like_dom"/>
</dbReference>
<accession>A0ABT9IUF2</accession>
<dbReference type="SUPFAM" id="SSF52821">
    <property type="entry name" value="Rhodanese/Cell cycle control phosphatase"/>
    <property type="match status" value="1"/>
</dbReference>